<proteinExistence type="predicted"/>
<name>A0ABX7Y3E6_9ACTN</name>
<evidence type="ECO:0008006" key="4">
    <source>
        <dbReference type="Google" id="ProtNLM"/>
    </source>
</evidence>
<gene>
    <name evidence="2" type="ORF">J5A65_11655</name>
</gene>
<dbReference type="RefSeq" id="WP_212322135.1">
    <property type="nucleotide sequence ID" value="NZ_AP024463.1"/>
</dbReference>
<dbReference type="EMBL" id="CP072384">
    <property type="protein sequence ID" value="QUC07577.1"/>
    <property type="molecule type" value="Genomic_DNA"/>
</dbReference>
<keyword evidence="3" id="KW-1185">Reference proteome</keyword>
<evidence type="ECO:0000313" key="3">
    <source>
        <dbReference type="Proteomes" id="UP000678513"/>
    </source>
</evidence>
<feature type="chain" id="PRO_5046838073" description="DUF2599 domain-containing protein" evidence="1">
    <location>
        <begin position="28"/>
        <end position="345"/>
    </location>
</feature>
<protein>
    <recommendedName>
        <fullName evidence="4">DUF2599 domain-containing protein</fullName>
    </recommendedName>
</protein>
<accession>A0ABX7Y3E6</accession>
<sequence>MSRRKLIFVATSAVVAMCLATANSAFADNGSSSDEAVSSVTKADPSLAEDAVKVSEENITGQSPLNVGDSQITLPKDAAKTIEVDSKDRSDISVSLPFAETAASAQVVADRVVYDNQNGSKTVPVPRGDGSMQINTVIESPSAPTAYPYTFSVPGTAEVREEGGTILFLDQDGKMLGGLAPAWAKDANGNSVPTHYEVSGTAVTQVIEHGEGSAYPIVADPWWDDMLFKDFTDSRKPYYNGQPVYSAMLTPWGRSVYIGEFRRIPPTPGSTLFGNTIIRTYGWDEWKTYLVGPDPADTLKQQYDCHVLGGYDVFHAGFHWDLEAGRSSKPNWLFDLPDHGCNWED</sequence>
<reference evidence="2 3" key="1">
    <citation type="submission" date="2021-03" db="EMBL/GenBank/DDBJ databases">
        <title>Human Oral Microbial Genomes.</title>
        <authorList>
            <person name="Johnston C.D."/>
            <person name="Chen T."/>
            <person name="Dewhirst F.E."/>
        </authorList>
    </citation>
    <scope>NUCLEOTIDE SEQUENCE [LARGE SCALE GENOMIC DNA]</scope>
    <source>
        <strain evidence="2 3">DSMZ 100122</strain>
    </source>
</reference>
<evidence type="ECO:0000256" key="1">
    <source>
        <dbReference type="SAM" id="SignalP"/>
    </source>
</evidence>
<feature type="signal peptide" evidence="1">
    <location>
        <begin position="1"/>
        <end position="27"/>
    </location>
</feature>
<keyword evidence="1" id="KW-0732">Signal</keyword>
<organism evidence="2 3">
    <name type="scientific">Arachnia rubra</name>
    <dbReference type="NCBI Taxonomy" id="1547448"/>
    <lineage>
        <taxon>Bacteria</taxon>
        <taxon>Bacillati</taxon>
        <taxon>Actinomycetota</taxon>
        <taxon>Actinomycetes</taxon>
        <taxon>Propionibacteriales</taxon>
        <taxon>Propionibacteriaceae</taxon>
        <taxon>Arachnia</taxon>
    </lineage>
</organism>
<dbReference type="Proteomes" id="UP000678513">
    <property type="component" value="Chromosome"/>
</dbReference>
<evidence type="ECO:0000313" key="2">
    <source>
        <dbReference type="EMBL" id="QUC07577.1"/>
    </source>
</evidence>